<dbReference type="PIRSF" id="PIRSF004976">
    <property type="entry name" value="ATPase_YdaO"/>
    <property type="match status" value="1"/>
</dbReference>
<dbReference type="PANTHER" id="PTHR11807:SF12">
    <property type="entry name" value="CYTOPLASMIC TRNA 2-THIOLATION PROTEIN 1"/>
    <property type="match status" value="1"/>
</dbReference>
<dbReference type="InterPro" id="IPR035107">
    <property type="entry name" value="tRNA_thiolation_TtcA_Ctu1"/>
</dbReference>
<reference evidence="3" key="1">
    <citation type="submission" date="2022-09" db="EMBL/GenBank/DDBJ databases">
        <title>Actin cytoskeleton and complex cell architecture in an #Asgard archaeon.</title>
        <authorList>
            <person name="Ponce Toledo R.I."/>
            <person name="Schleper C."/>
            <person name="Rodrigues Oliveira T."/>
            <person name="Wollweber F."/>
            <person name="Xu J."/>
            <person name="Rittmann S."/>
            <person name="Klingl A."/>
            <person name="Pilhofer M."/>
        </authorList>
    </citation>
    <scope>NUCLEOTIDE SEQUENCE</scope>
    <source>
        <strain evidence="3">B-35</strain>
    </source>
</reference>
<name>A0ABY6HUY7_9ARCH</name>
<protein>
    <submittedName>
        <fullName evidence="3">tRNA-5-methyluridine(54) 2-sulfurtransferase</fullName>
        <ecNumber evidence="3">2.8.1.-</ecNumber>
    </submittedName>
</protein>
<dbReference type="Pfam" id="PF01171">
    <property type="entry name" value="ATP_bind_3"/>
    <property type="match status" value="1"/>
</dbReference>
<dbReference type="Gene3D" id="3.40.50.620">
    <property type="entry name" value="HUPs"/>
    <property type="match status" value="1"/>
</dbReference>
<feature type="domain" description="tRNA(Ile)-lysidine/2-thiocytidine synthase N-terminal" evidence="2">
    <location>
        <begin position="57"/>
        <end position="125"/>
    </location>
</feature>
<proteinExistence type="predicted"/>
<dbReference type="PANTHER" id="PTHR11807">
    <property type="entry name" value="ATPASES OF THE PP SUPERFAMILY-RELATED"/>
    <property type="match status" value="1"/>
</dbReference>
<sequence length="337" mass="38974">MLPRCKFYHDCKSNAVTVVPYSKMPVCKHHFLTYIQDRVQKTIKDHALIDFENPQEKILVGLSGGKDSQTLLTILDQVFQKKVQMEALYVEVGITPKNYSRDSGIVARSLCEKLNIPFHTLTIKDDMGLDIDDIHQIGERSRKRGRRSKKGRFRGECSYCGLVKRYYINKFAYENGFTKVATGHNLTDEATQLVSNFFSVDMEMMSRAGPTTITDVKGLVPRIKPLYYIYEQELIMYSYYAKVEHLGTQCAYAVDSPMMNVKGSLIEIEKFRRGNMMNMVKKFQQKLKHILFETIPEVKKVEAECTECGMTTYLKICSFCKTKHRLQDQFSKIQPRN</sequence>
<dbReference type="EC" id="2.8.1.-" evidence="3"/>
<evidence type="ECO:0000256" key="1">
    <source>
        <dbReference type="ARBA" id="ARBA00022679"/>
    </source>
</evidence>
<accession>A0ABY6HUY7</accession>
<gene>
    <name evidence="3" type="ORF">NEF87_002962</name>
</gene>
<dbReference type="SUPFAM" id="SSF52402">
    <property type="entry name" value="Adenine nucleotide alpha hydrolases-like"/>
    <property type="match status" value="1"/>
</dbReference>
<evidence type="ECO:0000313" key="4">
    <source>
        <dbReference type="Proteomes" id="UP001208689"/>
    </source>
</evidence>
<evidence type="ECO:0000259" key="2">
    <source>
        <dbReference type="Pfam" id="PF01171"/>
    </source>
</evidence>
<evidence type="ECO:0000313" key="3">
    <source>
        <dbReference type="EMBL" id="UYP46677.1"/>
    </source>
</evidence>
<dbReference type="InterPro" id="IPR011063">
    <property type="entry name" value="TilS/TtcA_N"/>
</dbReference>
<organism evidence="3 4">
    <name type="scientific">Candidatus Lokiarchaeum ossiferum</name>
    <dbReference type="NCBI Taxonomy" id="2951803"/>
    <lineage>
        <taxon>Archaea</taxon>
        <taxon>Promethearchaeati</taxon>
        <taxon>Promethearchaeota</taxon>
        <taxon>Promethearchaeia</taxon>
        <taxon>Promethearchaeales</taxon>
        <taxon>Promethearchaeaceae</taxon>
        <taxon>Candidatus Lokiarchaeum</taxon>
    </lineage>
</organism>
<keyword evidence="4" id="KW-1185">Reference proteome</keyword>
<keyword evidence="1 3" id="KW-0808">Transferase</keyword>
<dbReference type="EMBL" id="CP104013">
    <property type="protein sequence ID" value="UYP46677.1"/>
    <property type="molecule type" value="Genomic_DNA"/>
</dbReference>
<dbReference type="InterPro" id="IPR014729">
    <property type="entry name" value="Rossmann-like_a/b/a_fold"/>
</dbReference>
<dbReference type="Proteomes" id="UP001208689">
    <property type="component" value="Chromosome"/>
</dbReference>
<dbReference type="GO" id="GO:0016740">
    <property type="term" value="F:transferase activity"/>
    <property type="evidence" value="ECO:0007669"/>
    <property type="project" value="UniProtKB-KW"/>
</dbReference>